<dbReference type="AlphaFoldDB" id="A0AAW0NB43"/>
<keyword evidence="3" id="KW-1185">Reference proteome</keyword>
<evidence type="ECO:0000313" key="2">
    <source>
        <dbReference type="EMBL" id="KAK7892158.1"/>
    </source>
</evidence>
<name>A0AAW0NB43_9GOBI</name>
<comment type="caution">
    <text evidence="2">The sequence shown here is derived from an EMBL/GenBank/DDBJ whole genome shotgun (WGS) entry which is preliminary data.</text>
</comment>
<protein>
    <submittedName>
        <fullName evidence="2">Uncharacterized protein</fullName>
    </submittedName>
</protein>
<reference evidence="3" key="1">
    <citation type="submission" date="2024-04" db="EMBL/GenBank/DDBJ databases">
        <title>Salinicola lusitanus LLJ914,a marine bacterium isolated from the Okinawa Trough.</title>
        <authorList>
            <person name="Li J."/>
        </authorList>
    </citation>
    <scope>NUCLEOTIDE SEQUENCE [LARGE SCALE GENOMIC DNA]</scope>
</reference>
<dbReference type="Proteomes" id="UP001460270">
    <property type="component" value="Unassembled WGS sequence"/>
</dbReference>
<sequence length="743" mass="83480">MEQDCVVGLYQSVGRAVGEPLSAEDVSHLFGKVFHETSNAEEVHAAITTISNGNRDWTCAGHNVLHVLGEMEQQRVKSEKLYWERQLLNAVNYHSGLPVTDTPVISDQNKQGSFFQSSPQKTIHLPNMGIKEGMLNVRKAHRQSWARLVVEGLSSLLPSPPGSNVRARSQAWGSVTVSDIILLIEVKYDVVSSLLYTEMLREHYSADVWENLTSREQCEAEKGLGCGAGWALESHDLLHLAQLPGAFNMYRFQNQCWSAVSFLYELQTHCQQEKSALEDLAPRLNMESMKLVCLHIRLATHRAQREKDSYGAVLAARQCWESWPDVFSPQRAEQAAFLLQSEDHEHKVEPVSQIPCQAVLQLLVLTQEQERRQLIKLLHGFSHEELQGQGGTEDGLSETSEKASELRVGFVRRLQQIYTSTKIQTQLEPTIQNCGLQLLLDLLRLQETEALVLLPRLLNKSQDALQSLQEDFRTALQAQCLPNLLQLLSSDQPQTCSTNEHKSNLPHTSPAEDHVPSTQAVNEASEAPVQPDVCTGCGAAMASLPYLEVLGVSSTLTSGSNEQAKEETGNNAEELQASLIPLAWSKPPNPSCLAEGGPQTSENNLQQTICETYGEDHLQYCNSEQEKGELKVCAAECVSAVEREQAMRSLVDLQRRVEQRQQRDRERQLLKVQERLSIIQSRKLRRTSSEDFQQQKAVVRERLDQLRRERSYILQSKRDRNTAGFKELLGPAGQYNKIKENVD</sequence>
<evidence type="ECO:0000313" key="3">
    <source>
        <dbReference type="Proteomes" id="UP001460270"/>
    </source>
</evidence>
<dbReference type="EMBL" id="JBBPFD010000017">
    <property type="protein sequence ID" value="KAK7892158.1"/>
    <property type="molecule type" value="Genomic_DNA"/>
</dbReference>
<feature type="region of interest" description="Disordered" evidence="1">
    <location>
        <begin position="493"/>
        <end position="527"/>
    </location>
</feature>
<proteinExistence type="predicted"/>
<evidence type="ECO:0000256" key="1">
    <source>
        <dbReference type="SAM" id="MobiDB-lite"/>
    </source>
</evidence>
<accession>A0AAW0NB43</accession>
<gene>
    <name evidence="2" type="ORF">WMY93_024121</name>
</gene>
<organism evidence="2 3">
    <name type="scientific">Mugilogobius chulae</name>
    <name type="common">yellowstripe goby</name>
    <dbReference type="NCBI Taxonomy" id="88201"/>
    <lineage>
        <taxon>Eukaryota</taxon>
        <taxon>Metazoa</taxon>
        <taxon>Chordata</taxon>
        <taxon>Craniata</taxon>
        <taxon>Vertebrata</taxon>
        <taxon>Euteleostomi</taxon>
        <taxon>Actinopterygii</taxon>
        <taxon>Neopterygii</taxon>
        <taxon>Teleostei</taxon>
        <taxon>Neoteleostei</taxon>
        <taxon>Acanthomorphata</taxon>
        <taxon>Gobiaria</taxon>
        <taxon>Gobiiformes</taxon>
        <taxon>Gobioidei</taxon>
        <taxon>Gobiidae</taxon>
        <taxon>Gobionellinae</taxon>
        <taxon>Mugilogobius</taxon>
    </lineage>
</organism>